<dbReference type="RefSeq" id="WP_187596250.1">
    <property type="nucleotide sequence ID" value="NZ_CP060714.1"/>
</dbReference>
<dbReference type="EMBL" id="CP060714">
    <property type="protein sequence ID" value="QNN55978.1"/>
    <property type="molecule type" value="Genomic_DNA"/>
</dbReference>
<evidence type="ECO:0000313" key="1">
    <source>
        <dbReference type="EMBL" id="QNN55978.1"/>
    </source>
</evidence>
<reference evidence="1 2" key="1">
    <citation type="submission" date="2020-08" db="EMBL/GenBank/DDBJ databases">
        <title>Genome sequence of Diaphorobacter ruginosibacter DSM 27467T.</title>
        <authorList>
            <person name="Hyun D.-W."/>
            <person name="Bae J.-W."/>
        </authorList>
    </citation>
    <scope>NUCLEOTIDE SEQUENCE [LARGE SCALE GENOMIC DNA]</scope>
    <source>
        <strain evidence="1 2">DSM 27467</strain>
    </source>
</reference>
<evidence type="ECO:0000313" key="2">
    <source>
        <dbReference type="Proteomes" id="UP000515811"/>
    </source>
</evidence>
<proteinExistence type="predicted"/>
<name>A0A7G9RK53_9BURK</name>
<gene>
    <name evidence="1" type="ORF">H9K76_15445</name>
</gene>
<accession>A0A7G9RK53</accession>
<dbReference type="Proteomes" id="UP000515811">
    <property type="component" value="Chromosome"/>
</dbReference>
<protein>
    <submittedName>
        <fullName evidence="1">DUF4145 domain-containing protein</fullName>
    </submittedName>
</protein>
<organism evidence="1 2">
    <name type="scientific">Diaphorobacter ruginosibacter</name>
    <dbReference type="NCBI Taxonomy" id="1715720"/>
    <lineage>
        <taxon>Bacteria</taxon>
        <taxon>Pseudomonadati</taxon>
        <taxon>Pseudomonadota</taxon>
        <taxon>Betaproteobacteria</taxon>
        <taxon>Burkholderiales</taxon>
        <taxon>Comamonadaceae</taxon>
        <taxon>Diaphorobacter</taxon>
    </lineage>
</organism>
<keyword evidence="2" id="KW-1185">Reference proteome</keyword>
<dbReference type="KEGG" id="drg:H9K76_15445"/>
<dbReference type="AlphaFoldDB" id="A0A7G9RK53"/>
<sequence>MTQLIHNCPRCGAKQITFDALNVANINTKALTTTVGEVFSICRHCRKSTVFICASLHPMDVKTFRNLFGEGIARTANDAVSVRGFVSPRDLSASSEPPEHVPDDIAKIFKEGAVCESLRCFNAAGTMFRLCLDMATSNILPAQDVDGLNSKIRRSLGLRVNWLLKTNRLDPVLEELSLCIREDGNDGAHQGLLSEIDAADIRDFTYELLQRMYTHPERLKLAAVRRDARRQSV</sequence>